<dbReference type="AlphaFoldDB" id="A0A6P1BHQ4"/>
<name>A0A6P1BHQ4_9BRAD</name>
<gene>
    <name evidence="2" type="ORF">FNJ47_19780</name>
</gene>
<proteinExistence type="predicted"/>
<evidence type="ECO:0000313" key="2">
    <source>
        <dbReference type="EMBL" id="NEU98007.1"/>
    </source>
</evidence>
<sequence>MTVPSFIAFISDPHLSEERPFFQFNWEILLDELSRRRPDLVLVGGDLALDGANNPSDLRYARRQLDRLPCPWLAVPGNHDIGDIARSAAPEAAVTEERRNRYLETIGRDFWSFDIGDWRIVGLNSMILMSGLAAEAEQESFLERSITEAGSRRVSILSHMAACDVVLSEFDATGWFMPAESRAMLSTYLVAGKVQLLLSGDMHQSRDRLIDGIRHIWAPSTAFVTDMAGEWRPRFGGRKRVGWTEIRLGNEIDVQTHEPRRMVDFDIGNWVHDGARLYYEFARGSRFAGFGTGAELISS</sequence>
<dbReference type="PANTHER" id="PTHR43143">
    <property type="entry name" value="METALLOPHOSPHOESTERASE, CALCINEURIN SUPERFAMILY"/>
    <property type="match status" value="1"/>
</dbReference>
<protein>
    <recommendedName>
        <fullName evidence="1">Calcineurin-like phosphoesterase domain-containing protein</fullName>
    </recommendedName>
</protein>
<dbReference type="Pfam" id="PF00149">
    <property type="entry name" value="Metallophos"/>
    <property type="match status" value="1"/>
</dbReference>
<feature type="domain" description="Calcineurin-like phosphoesterase" evidence="1">
    <location>
        <begin position="7"/>
        <end position="204"/>
    </location>
</feature>
<comment type="caution">
    <text evidence="2">The sequence shown here is derived from an EMBL/GenBank/DDBJ whole genome shotgun (WGS) entry which is preliminary data.</text>
</comment>
<dbReference type="InterPro" id="IPR051918">
    <property type="entry name" value="STPP_CPPED1"/>
</dbReference>
<evidence type="ECO:0000259" key="1">
    <source>
        <dbReference type="Pfam" id="PF00149"/>
    </source>
</evidence>
<organism evidence="2 3">
    <name type="scientific">Bradyrhizobium uaiense</name>
    <dbReference type="NCBI Taxonomy" id="2594946"/>
    <lineage>
        <taxon>Bacteria</taxon>
        <taxon>Pseudomonadati</taxon>
        <taxon>Pseudomonadota</taxon>
        <taxon>Alphaproteobacteria</taxon>
        <taxon>Hyphomicrobiales</taxon>
        <taxon>Nitrobacteraceae</taxon>
        <taxon>Bradyrhizobium</taxon>
    </lineage>
</organism>
<keyword evidence="3" id="KW-1185">Reference proteome</keyword>
<evidence type="ECO:0000313" key="3">
    <source>
        <dbReference type="Proteomes" id="UP000468531"/>
    </source>
</evidence>
<dbReference type="RefSeq" id="WP_163155922.1">
    <property type="nucleotide sequence ID" value="NZ_VKHP01000076.1"/>
</dbReference>
<dbReference type="EMBL" id="VKHP01000076">
    <property type="protein sequence ID" value="NEU98007.1"/>
    <property type="molecule type" value="Genomic_DNA"/>
</dbReference>
<dbReference type="GO" id="GO:0016787">
    <property type="term" value="F:hydrolase activity"/>
    <property type="evidence" value="ECO:0007669"/>
    <property type="project" value="InterPro"/>
</dbReference>
<dbReference type="InterPro" id="IPR004843">
    <property type="entry name" value="Calcineurin-like_PHP"/>
</dbReference>
<dbReference type="Proteomes" id="UP000468531">
    <property type="component" value="Unassembled WGS sequence"/>
</dbReference>
<dbReference type="PANTHER" id="PTHR43143:SF1">
    <property type="entry name" value="SERINE_THREONINE-PROTEIN PHOSPHATASE CPPED1"/>
    <property type="match status" value="1"/>
</dbReference>
<reference evidence="2 3" key="1">
    <citation type="journal article" date="2020" name="Arch. Microbiol.">
        <title>Bradyrhizobium uaiense sp. nov., a new highly efficient cowpea symbiont.</title>
        <authorList>
            <person name="Cabral Michel D."/>
            <person name="Azarias Guimaraes A."/>
            <person name="Martins da Costa E."/>
            <person name="Soares de Carvalho T."/>
            <person name="Balsanelli E."/>
            <person name="Willems A."/>
            <person name="Maltempi de Souza E."/>
            <person name="de Souza Moreira F.M."/>
        </authorList>
    </citation>
    <scope>NUCLEOTIDE SEQUENCE [LARGE SCALE GENOMIC DNA]</scope>
    <source>
        <strain evidence="2 3">UFLA 03-164</strain>
    </source>
</reference>
<dbReference type="SUPFAM" id="SSF56300">
    <property type="entry name" value="Metallo-dependent phosphatases"/>
    <property type="match status" value="1"/>
</dbReference>
<dbReference type="Gene3D" id="3.60.21.10">
    <property type="match status" value="1"/>
</dbReference>
<accession>A0A6P1BHQ4</accession>
<dbReference type="InterPro" id="IPR029052">
    <property type="entry name" value="Metallo-depent_PP-like"/>
</dbReference>